<reference evidence="2" key="2">
    <citation type="journal article" date="2023" name="Microorganisms">
        <title>Genomic Characterization of Arcobacter butzleri Strains Isolated from Various Sources in Lithuania.</title>
        <authorList>
            <person name="Uljanovas D."/>
            <person name="Golz G."/>
            <person name="Fleischmann S."/>
            <person name="Kudirkiene E."/>
            <person name="Kasetiene N."/>
            <person name="Grineviciene A."/>
            <person name="Tamuleviciene E."/>
            <person name="Aksomaitiene J."/>
            <person name="Alter T."/>
            <person name="Malakauskas M."/>
        </authorList>
    </citation>
    <scope>NUCLEOTIDE SEQUENCE</scope>
    <source>
        <strain evidence="2">RCM69</strain>
    </source>
</reference>
<organism evidence="2 3">
    <name type="scientific">Aliarcobacter butzleri</name>
    <dbReference type="NCBI Taxonomy" id="28197"/>
    <lineage>
        <taxon>Bacteria</taxon>
        <taxon>Pseudomonadati</taxon>
        <taxon>Campylobacterota</taxon>
        <taxon>Epsilonproteobacteria</taxon>
        <taxon>Campylobacterales</taxon>
        <taxon>Arcobacteraceae</taxon>
        <taxon>Aliarcobacter</taxon>
    </lineage>
</organism>
<dbReference type="Proteomes" id="UP001170288">
    <property type="component" value="Unassembled WGS sequence"/>
</dbReference>
<reference evidence="2" key="1">
    <citation type="submission" date="2022-12" db="EMBL/GenBank/DDBJ databases">
        <authorList>
            <person name="Uljanovas D."/>
        </authorList>
    </citation>
    <scope>NUCLEOTIDE SEQUENCE</scope>
    <source>
        <strain evidence="2">RCM69</strain>
    </source>
</reference>
<name>A0AAW7Q174_9BACT</name>
<dbReference type="EMBL" id="JAPZCX010000020">
    <property type="protein sequence ID" value="MDN5071429.1"/>
    <property type="molecule type" value="Genomic_DNA"/>
</dbReference>
<accession>A0AAW7Q174</accession>
<protein>
    <submittedName>
        <fullName evidence="2">Conjugal transfer protein TraM</fullName>
    </submittedName>
</protein>
<keyword evidence="1" id="KW-0812">Transmembrane</keyword>
<comment type="caution">
    <text evidence="2">The sequence shown here is derived from an EMBL/GenBank/DDBJ whole genome shotgun (WGS) entry which is preliminary data.</text>
</comment>
<gene>
    <name evidence="2" type="ORF">O8C76_10395</name>
</gene>
<keyword evidence="1" id="KW-0472">Membrane</keyword>
<evidence type="ECO:0000313" key="3">
    <source>
        <dbReference type="Proteomes" id="UP001170288"/>
    </source>
</evidence>
<feature type="transmembrane region" description="Helical" evidence="1">
    <location>
        <begin position="107"/>
        <end position="128"/>
    </location>
</feature>
<evidence type="ECO:0000313" key="2">
    <source>
        <dbReference type="EMBL" id="MDN5071429.1"/>
    </source>
</evidence>
<proteinExistence type="predicted"/>
<dbReference type="AlphaFoldDB" id="A0AAW7Q174"/>
<evidence type="ECO:0000256" key="1">
    <source>
        <dbReference type="SAM" id="Phobius"/>
    </source>
</evidence>
<keyword evidence="1" id="KW-1133">Transmembrane helix</keyword>
<dbReference type="RefSeq" id="WP_301372560.1">
    <property type="nucleotide sequence ID" value="NZ_JAPZCX010000020.1"/>
</dbReference>
<sequence>MDKKEILEEIAKRHHIILDSNDPIFAVVTANELIFNDFLSKADKLFIKHKMDLESYKVAILKELKDYSRDNHELLKTLLRNETDLSNQIKKEDNSSTSSSSLNIKKYIAWFILGQVVFLFLGLIIGLLI</sequence>